<accession>A0ABS7X5C0</accession>
<organism evidence="1 2">
    <name type="scientific">Rheinheimera maricola</name>
    <dbReference type="NCBI Taxonomy" id="2793282"/>
    <lineage>
        <taxon>Bacteria</taxon>
        <taxon>Pseudomonadati</taxon>
        <taxon>Pseudomonadota</taxon>
        <taxon>Gammaproteobacteria</taxon>
        <taxon>Chromatiales</taxon>
        <taxon>Chromatiaceae</taxon>
        <taxon>Rheinheimera</taxon>
    </lineage>
</organism>
<evidence type="ECO:0000313" key="2">
    <source>
        <dbReference type="Proteomes" id="UP000663814"/>
    </source>
</evidence>
<name>A0ABS7X5C0_9GAMM</name>
<dbReference type="Pfam" id="PF11197">
    <property type="entry name" value="DUF2835"/>
    <property type="match status" value="1"/>
</dbReference>
<keyword evidence="2" id="KW-1185">Reference proteome</keyword>
<sequence length="73" mass="8738">MRRYFFNAYITADQCYGYYRGKIKYVVVTADGGEKVQLHFRHFQRFVDVNGFRGRFRLTVDENDAFVSLEKIN</sequence>
<dbReference type="EMBL" id="JAERPS020000001">
    <property type="protein sequence ID" value="MBZ9610743.1"/>
    <property type="molecule type" value="Genomic_DNA"/>
</dbReference>
<dbReference type="RefSeq" id="WP_205310674.1">
    <property type="nucleotide sequence ID" value="NZ_JAERPS020000001.1"/>
</dbReference>
<proteinExistence type="predicted"/>
<reference evidence="1 2" key="1">
    <citation type="submission" date="2021-08" db="EMBL/GenBank/DDBJ databases">
        <title>Rheinheimera aquimaris sp. nov., isolated from seawater of the East Sea in Korea.</title>
        <authorList>
            <person name="Kim K.H."/>
            <person name="Wenting R."/>
            <person name="Kim K.R."/>
            <person name="Jeon C.O."/>
        </authorList>
    </citation>
    <scope>NUCLEOTIDE SEQUENCE [LARGE SCALE GENOMIC DNA]</scope>
    <source>
        <strain evidence="1 2">MA-13</strain>
    </source>
</reference>
<evidence type="ECO:0000313" key="1">
    <source>
        <dbReference type="EMBL" id="MBZ9610743.1"/>
    </source>
</evidence>
<protein>
    <submittedName>
        <fullName evidence="1">DUF2835 domain-containing protein</fullName>
    </submittedName>
</protein>
<comment type="caution">
    <text evidence="1">The sequence shown here is derived from an EMBL/GenBank/DDBJ whole genome shotgun (WGS) entry which is preliminary data.</text>
</comment>
<dbReference type="Proteomes" id="UP000663814">
    <property type="component" value="Unassembled WGS sequence"/>
</dbReference>
<dbReference type="InterPro" id="IPR021363">
    <property type="entry name" value="DUF2835"/>
</dbReference>
<gene>
    <name evidence="1" type="ORF">I4W93_003965</name>
</gene>